<dbReference type="PANTHER" id="PTHR31018:SF3">
    <property type="entry name" value="RECEPTOR PROTEIN-TYROSINE KINASE"/>
    <property type="match status" value="1"/>
</dbReference>
<name>A0AA46UBT6_BACT4</name>
<dbReference type="SUPFAM" id="SSF52058">
    <property type="entry name" value="L domain-like"/>
    <property type="match status" value="1"/>
</dbReference>
<dbReference type="RefSeq" id="WP_132060142.1">
    <property type="nucleotide sequence ID" value="NZ_CP072242.1"/>
</dbReference>
<keyword evidence="5" id="KW-0325">Glycoprotein</keyword>
<gene>
    <name evidence="7" type="ORF">KQP59_24280</name>
</gene>
<dbReference type="PANTHER" id="PTHR31018">
    <property type="entry name" value="SPORULATION-SPECIFIC PROTEIN-RELATED"/>
    <property type="match status" value="1"/>
</dbReference>
<reference evidence="7" key="1">
    <citation type="submission" date="2021-06" db="EMBL/GenBank/DDBJ databases">
        <title>Interrogation of the integrated mobile genetic elements in gut-associated Bacteroides with a consensus prediction approach.</title>
        <authorList>
            <person name="Campbell D.E."/>
            <person name="Leigh J.R."/>
            <person name="Kim T."/>
            <person name="England W."/>
            <person name="Whitaker R.J."/>
            <person name="Degnan P.H."/>
        </authorList>
    </citation>
    <scope>NUCLEOTIDE SEQUENCE</scope>
    <source>
        <strain evidence="7">VPI-BTDOT2</strain>
    </source>
</reference>
<dbReference type="Gene3D" id="2.60.40.2340">
    <property type="match status" value="1"/>
</dbReference>
<evidence type="ECO:0000256" key="3">
    <source>
        <dbReference type="ARBA" id="ARBA00022525"/>
    </source>
</evidence>
<dbReference type="InterPro" id="IPR051648">
    <property type="entry name" value="CWI-Assembly_Regulator"/>
</dbReference>
<keyword evidence="3" id="KW-0964">Secreted</keyword>
<keyword evidence="4 6" id="KW-0732">Signal</keyword>
<comment type="subcellular location">
    <subcellularLocation>
        <location evidence="1">Secreted</location>
        <location evidence="1">Cell wall</location>
    </subcellularLocation>
</comment>
<feature type="signal peptide" evidence="6">
    <location>
        <begin position="1"/>
        <end position="21"/>
    </location>
</feature>
<keyword evidence="7" id="KW-0675">Receptor</keyword>
<dbReference type="EMBL" id="CP083681">
    <property type="protein sequence ID" value="UYU71340.1"/>
    <property type="molecule type" value="Genomic_DNA"/>
</dbReference>
<keyword evidence="2" id="KW-0134">Cell wall</keyword>
<proteinExistence type="predicted"/>
<dbReference type="AlphaFoldDB" id="A0AA46UBT6"/>
<evidence type="ECO:0000256" key="1">
    <source>
        <dbReference type="ARBA" id="ARBA00004191"/>
    </source>
</evidence>
<evidence type="ECO:0000256" key="2">
    <source>
        <dbReference type="ARBA" id="ARBA00022512"/>
    </source>
</evidence>
<feature type="chain" id="PRO_5041214288" evidence="6">
    <location>
        <begin position="22"/>
        <end position="606"/>
    </location>
</feature>
<dbReference type="Gene3D" id="3.80.20.20">
    <property type="entry name" value="Receptor L-domain"/>
    <property type="match status" value="1"/>
</dbReference>
<evidence type="ECO:0000313" key="7">
    <source>
        <dbReference type="EMBL" id="UYU71340.1"/>
    </source>
</evidence>
<evidence type="ECO:0000256" key="4">
    <source>
        <dbReference type="ARBA" id="ARBA00022729"/>
    </source>
</evidence>
<sequence length="606" mass="66419">MRKVNYWKTLLVVLCTGCIFAACGDDDDENPFTGVDNNFLSFSLESNENVWKATIIDNEITVTVPEGTSLDGAQASYTLSEQATVNPNPSSVTAWGEEQQFTVTSYNGTTRTYKYTVRYSAVSEIGTFILNSQADVDALADHHVTVIEGSLSIATVENTEDPVINLNGLAKITEVMDDITIGQYYKGENLAGLAKLEKVGSISMRNNSSLTEFALPNLLSIRGELFIANPAENNITSIKCPQLTTILKSCYIQAPNLKSLNLNSLESIPGKGDNSNGDGTFSLYGSQLVSLDLPVLKQVGKQFILTQLSGKEHPELTLINLPELTSCKEVSIGEADKLETINLPKLSTLSSFSISSCAKFSKLNETIAPFNMENIKVLHCPSVTELDASQKDINSISILNADNNFILKGKKEMGSYAFTGYQLPKTEGISTFASLTVTTPLTNVEIPDIKQVTGELSFQSTANVTLESVSMPDLETVGNFNTGNDNKRCNFPKLTKVSTRLYINIGKVVTDLSYLNFKSLESVEFLEMYGNRNTNITSLKDLLPKLKSSNRISIRLFTALYDFSLFKDIADAMTEDSQWYVRNCGPGTVTLQQMKESETGNFTPDN</sequence>
<protein>
    <submittedName>
        <fullName evidence="7">Receptor</fullName>
    </submittedName>
</protein>
<dbReference type="InterPro" id="IPR036941">
    <property type="entry name" value="Rcpt_L-dom_sf"/>
</dbReference>
<dbReference type="PROSITE" id="PS51257">
    <property type="entry name" value="PROKAR_LIPOPROTEIN"/>
    <property type="match status" value="1"/>
</dbReference>
<evidence type="ECO:0000313" key="8">
    <source>
        <dbReference type="Proteomes" id="UP001156216"/>
    </source>
</evidence>
<evidence type="ECO:0000256" key="6">
    <source>
        <dbReference type="SAM" id="SignalP"/>
    </source>
</evidence>
<accession>A0AA46UBT6</accession>
<dbReference type="GO" id="GO:0030313">
    <property type="term" value="C:cell envelope"/>
    <property type="evidence" value="ECO:0007669"/>
    <property type="project" value="UniProtKB-SubCell"/>
</dbReference>
<organism evidence="7 8">
    <name type="scientific">Bacteroides thetaiotaomicron</name>
    <dbReference type="NCBI Taxonomy" id="818"/>
    <lineage>
        <taxon>Bacteria</taxon>
        <taxon>Pseudomonadati</taxon>
        <taxon>Bacteroidota</taxon>
        <taxon>Bacteroidia</taxon>
        <taxon>Bacteroidales</taxon>
        <taxon>Bacteroidaceae</taxon>
        <taxon>Bacteroides</taxon>
    </lineage>
</organism>
<dbReference type="Proteomes" id="UP001156216">
    <property type="component" value="Chromosome"/>
</dbReference>
<evidence type="ECO:0000256" key="5">
    <source>
        <dbReference type="ARBA" id="ARBA00023180"/>
    </source>
</evidence>